<accession>A0ABV5AYZ1</accession>
<dbReference type="InterPro" id="IPR027383">
    <property type="entry name" value="Znf_put"/>
</dbReference>
<dbReference type="InterPro" id="IPR041916">
    <property type="entry name" value="Anti_sigma_zinc_sf"/>
</dbReference>
<gene>
    <name evidence="4" type="ORF">ACE41H_20760</name>
</gene>
<dbReference type="RefSeq" id="WP_375357475.1">
    <property type="nucleotide sequence ID" value="NZ_JBHHMI010000026.1"/>
</dbReference>
<protein>
    <recommendedName>
        <fullName evidence="2">Anti-sigma-W factor RsiW</fullName>
    </recommendedName>
</protein>
<organism evidence="4 5">
    <name type="scientific">Paenibacillus enshidis</name>
    <dbReference type="NCBI Taxonomy" id="1458439"/>
    <lineage>
        <taxon>Bacteria</taxon>
        <taxon>Bacillati</taxon>
        <taxon>Bacillota</taxon>
        <taxon>Bacilli</taxon>
        <taxon>Bacillales</taxon>
        <taxon>Paenibacillaceae</taxon>
        <taxon>Paenibacillus</taxon>
    </lineage>
</organism>
<dbReference type="Pfam" id="PF13490">
    <property type="entry name" value="zf-HC2"/>
    <property type="match status" value="1"/>
</dbReference>
<sequence length="204" mass="23091">MECKEAVSLMHLYLDGDLSKLEKSKLQEHLLECQDCRMRFKELERTEMMLFGIQHPLPFVTDELTDRILSVMPTPKRQQPWVKWIKRHPAATAAAFFLVVILASILSNWGQNSQLVVRGDNLDQVVIHGSTVIVPEGKAIDGDLTVENGIAQVYGDVEGNLTVIDGSYYQASTAHISGQVKSIDRALDWVWYKISNLFTEVAYR</sequence>
<dbReference type="Proteomes" id="UP001580346">
    <property type="component" value="Unassembled WGS sequence"/>
</dbReference>
<dbReference type="EMBL" id="JBHHMI010000026">
    <property type="protein sequence ID" value="MFB5269200.1"/>
    <property type="molecule type" value="Genomic_DNA"/>
</dbReference>
<evidence type="ECO:0000313" key="5">
    <source>
        <dbReference type="Proteomes" id="UP001580346"/>
    </source>
</evidence>
<evidence type="ECO:0000256" key="1">
    <source>
        <dbReference type="ARBA" id="ARBA00024353"/>
    </source>
</evidence>
<evidence type="ECO:0000313" key="4">
    <source>
        <dbReference type="EMBL" id="MFB5269200.1"/>
    </source>
</evidence>
<comment type="similarity">
    <text evidence="1">Belongs to the zinc-associated anti-sigma factor (ZAS) superfamily. Anti-sigma-W factor family.</text>
</comment>
<proteinExistence type="inferred from homology"/>
<reference evidence="4 5" key="1">
    <citation type="submission" date="2024-09" db="EMBL/GenBank/DDBJ databases">
        <title>Paenibacillus zeirhizospherea sp. nov., isolated from surface of the maize (Zea mays) roots in a horticulture field, Hungary.</title>
        <authorList>
            <person name="Marton D."/>
            <person name="Farkas M."/>
            <person name="Bedics A."/>
            <person name="Toth E."/>
            <person name="Tancsics A."/>
            <person name="Boka K."/>
            <person name="Maroti G."/>
            <person name="Kriszt B."/>
            <person name="Cserhati M."/>
        </authorList>
    </citation>
    <scope>NUCLEOTIDE SEQUENCE [LARGE SCALE GENOMIC DNA]</scope>
    <source>
        <strain evidence="4 5">KCTC 33519</strain>
    </source>
</reference>
<evidence type="ECO:0000259" key="3">
    <source>
        <dbReference type="Pfam" id="PF13490"/>
    </source>
</evidence>
<name>A0ABV5AYZ1_9BACL</name>
<comment type="caution">
    <text evidence="4">The sequence shown here is derived from an EMBL/GenBank/DDBJ whole genome shotgun (WGS) entry which is preliminary data.</text>
</comment>
<keyword evidence="5" id="KW-1185">Reference proteome</keyword>
<evidence type="ECO:0000256" key="2">
    <source>
        <dbReference type="ARBA" id="ARBA00024438"/>
    </source>
</evidence>
<dbReference type="Gene3D" id="1.10.10.1320">
    <property type="entry name" value="Anti-sigma factor, zinc-finger domain"/>
    <property type="match status" value="1"/>
</dbReference>
<feature type="domain" description="Putative zinc-finger" evidence="3">
    <location>
        <begin position="3"/>
        <end position="37"/>
    </location>
</feature>